<evidence type="ECO:0000313" key="4">
    <source>
        <dbReference type="Proteomes" id="UP000033483"/>
    </source>
</evidence>
<name>A0A0F4Z8A3_9PEZI</name>
<feature type="transmembrane region" description="Helical" evidence="2">
    <location>
        <begin position="407"/>
        <end position="429"/>
    </location>
</feature>
<proteinExistence type="predicted"/>
<gene>
    <name evidence="3" type="ORF">TD95_005451</name>
</gene>
<feature type="transmembrane region" description="Helical" evidence="2">
    <location>
        <begin position="441"/>
        <end position="459"/>
    </location>
</feature>
<dbReference type="AlphaFoldDB" id="A0A0F4Z8A3"/>
<dbReference type="InterPro" id="IPR021369">
    <property type="entry name" value="DUF2985"/>
</dbReference>
<accession>A0A0F4Z8A3</accession>
<feature type="compositionally biased region" description="Low complexity" evidence="1">
    <location>
        <begin position="28"/>
        <end position="43"/>
    </location>
</feature>
<feature type="compositionally biased region" description="Polar residues" evidence="1">
    <location>
        <begin position="44"/>
        <end position="59"/>
    </location>
</feature>
<dbReference type="OrthoDB" id="6407410at2759"/>
<keyword evidence="2" id="KW-1133">Transmembrane helix</keyword>
<feature type="region of interest" description="Disordered" evidence="1">
    <location>
        <begin position="187"/>
        <end position="209"/>
    </location>
</feature>
<dbReference type="Proteomes" id="UP000033483">
    <property type="component" value="Unassembled WGS sequence"/>
</dbReference>
<sequence>MASPVPSAAPSPGGQSPASPPEPFPSLDDAPPVSPAHSPAVDATISTSNTVDASITTADPDNRRSRSSTITSTLRQMAQAFEESDIPPGFMAATGTIAASAAGAAAPMTRRRSSLTDGGSTRSRRASLTRSMSGGDRMSAVRRMSSTVPTPGASVSPLPGVAEHPRPSVDVTLNPDNVEILVVPDERPAATSEQNLGAPVEADGSDRELSNKNLITRSDTAAFDNGYHFPPSYSAWESIKHGSLVLWRYTLTPVGFLVVVYGLNVVAWGGMLFLLLCNAAPAMCHPSCNDINSPRRKWMEVDQQIVNALFCVTGFGFAPWRTRDLWYLAQFRLGHRYIGLRRLAGINRSWFRLAGSQQLPIDIGPETITQSFASLDAQAVPYPPESIARAPLTGERAEATALWKMDFLVCMNFLNTVFQALLAGFMWGMNRYDRPSWVTGFLVSMGIVSAILGGLTIFLEGKRVKSIEGVPLTERDLERLQRDKELGISHYNNLGDKKPKISGEKK</sequence>
<protein>
    <submittedName>
        <fullName evidence="3">Uncharacterized protein</fullName>
    </submittedName>
</protein>
<dbReference type="Pfam" id="PF11204">
    <property type="entry name" value="DUF2985"/>
    <property type="match status" value="1"/>
</dbReference>
<feature type="compositionally biased region" description="Low complexity" evidence="1">
    <location>
        <begin position="1"/>
        <end position="17"/>
    </location>
</feature>
<comment type="caution">
    <text evidence="3">The sequence shown here is derived from an EMBL/GenBank/DDBJ whole genome shotgun (WGS) entry which is preliminary data.</text>
</comment>
<dbReference type="PANTHER" id="PTHR35872:SF1">
    <property type="entry name" value="ALPHA-L-RHAMNOSIDASE C"/>
    <property type="match status" value="1"/>
</dbReference>
<feature type="region of interest" description="Disordered" evidence="1">
    <location>
        <begin position="1"/>
        <end position="72"/>
    </location>
</feature>
<evidence type="ECO:0000256" key="2">
    <source>
        <dbReference type="SAM" id="Phobius"/>
    </source>
</evidence>
<dbReference type="PANTHER" id="PTHR35872">
    <property type="entry name" value="INTEGRAL MEMBRANE PROTEIN (AFU_ORTHOLOGUE AFUA_5G07110)"/>
    <property type="match status" value="1"/>
</dbReference>
<keyword evidence="2" id="KW-0812">Transmembrane</keyword>
<keyword evidence="4" id="KW-1185">Reference proteome</keyword>
<reference evidence="3 4" key="1">
    <citation type="submission" date="2015-03" db="EMBL/GenBank/DDBJ databases">
        <authorList>
            <person name="Radwan O."/>
            <person name="Al-Naeli F.A."/>
            <person name="Rendon G.A."/>
            <person name="Fields C."/>
        </authorList>
    </citation>
    <scope>NUCLEOTIDE SEQUENCE [LARGE SCALE GENOMIC DNA]</scope>
    <source>
        <strain evidence="3">CR-DP1</strain>
    </source>
</reference>
<feature type="region of interest" description="Disordered" evidence="1">
    <location>
        <begin position="102"/>
        <end position="160"/>
    </location>
</feature>
<feature type="transmembrane region" description="Helical" evidence="2">
    <location>
        <begin position="254"/>
        <end position="277"/>
    </location>
</feature>
<evidence type="ECO:0000256" key="1">
    <source>
        <dbReference type="SAM" id="MobiDB-lite"/>
    </source>
</evidence>
<organism evidence="3 4">
    <name type="scientific">Thielaviopsis punctulata</name>
    <dbReference type="NCBI Taxonomy" id="72032"/>
    <lineage>
        <taxon>Eukaryota</taxon>
        <taxon>Fungi</taxon>
        <taxon>Dikarya</taxon>
        <taxon>Ascomycota</taxon>
        <taxon>Pezizomycotina</taxon>
        <taxon>Sordariomycetes</taxon>
        <taxon>Hypocreomycetidae</taxon>
        <taxon>Microascales</taxon>
        <taxon>Ceratocystidaceae</taxon>
        <taxon>Thielaviopsis</taxon>
    </lineage>
</organism>
<dbReference type="EMBL" id="LAEV01002002">
    <property type="protein sequence ID" value="KKA26727.1"/>
    <property type="molecule type" value="Genomic_DNA"/>
</dbReference>
<evidence type="ECO:0000313" key="3">
    <source>
        <dbReference type="EMBL" id="KKA26727.1"/>
    </source>
</evidence>
<keyword evidence="2" id="KW-0472">Membrane</keyword>